<sequence length="79" mass="9319">MAHDRIHAKRPTHDIDRWTEGTIETTEARDGHWVIHARNDDGETVELVVTFAIRDLFCSRLDFEDSPVGARFWYRKKSH</sequence>
<reference evidence="1 2" key="1">
    <citation type="journal article" date="2019" name="Int. J. Syst. Evol. Microbiol.">
        <title>The Global Catalogue of Microorganisms (GCM) 10K type strain sequencing project: providing services to taxonomists for standard genome sequencing and annotation.</title>
        <authorList>
            <consortium name="The Broad Institute Genomics Platform"/>
            <consortium name="The Broad Institute Genome Sequencing Center for Infectious Disease"/>
            <person name="Wu L."/>
            <person name="Ma J."/>
        </authorList>
    </citation>
    <scope>NUCLEOTIDE SEQUENCE [LARGE SCALE GENOMIC DNA]</scope>
    <source>
        <strain evidence="1 2">DSM 29988</strain>
    </source>
</reference>
<dbReference type="RefSeq" id="WP_390224874.1">
    <property type="nucleotide sequence ID" value="NZ_JBHTAA010000005.1"/>
</dbReference>
<proteinExistence type="predicted"/>
<dbReference type="AlphaFoldDB" id="A0ABD5ZIH5"/>
<dbReference type="EMBL" id="JBHTAA010000005">
    <property type="protein sequence ID" value="MFC7204837.1"/>
    <property type="molecule type" value="Genomic_DNA"/>
</dbReference>
<evidence type="ECO:0000313" key="1">
    <source>
        <dbReference type="EMBL" id="MFC7204837.1"/>
    </source>
</evidence>
<keyword evidence="2" id="KW-1185">Reference proteome</keyword>
<gene>
    <name evidence="1" type="ORF">ACFQJC_15075</name>
</gene>
<name>A0ABD5ZIH5_9EURY</name>
<organism evidence="1 2">
    <name type="scientific">Haloferax namakaokahaiae</name>
    <dbReference type="NCBI Taxonomy" id="1748331"/>
    <lineage>
        <taxon>Archaea</taxon>
        <taxon>Methanobacteriati</taxon>
        <taxon>Methanobacteriota</taxon>
        <taxon>Stenosarchaea group</taxon>
        <taxon>Halobacteria</taxon>
        <taxon>Halobacteriales</taxon>
        <taxon>Haloferacaceae</taxon>
        <taxon>Haloferax</taxon>
    </lineage>
</organism>
<dbReference type="Proteomes" id="UP001596481">
    <property type="component" value="Unassembled WGS sequence"/>
</dbReference>
<dbReference type="InterPro" id="IPR057183">
    <property type="entry name" value="DUF7861"/>
</dbReference>
<comment type="caution">
    <text evidence="1">The sequence shown here is derived from an EMBL/GenBank/DDBJ whole genome shotgun (WGS) entry which is preliminary data.</text>
</comment>
<evidence type="ECO:0000313" key="2">
    <source>
        <dbReference type="Proteomes" id="UP001596481"/>
    </source>
</evidence>
<dbReference type="Pfam" id="PF25260">
    <property type="entry name" value="DUF7861"/>
    <property type="match status" value="1"/>
</dbReference>
<accession>A0ABD5ZIH5</accession>
<protein>
    <submittedName>
        <fullName evidence="1">Uncharacterized protein</fullName>
    </submittedName>
</protein>